<dbReference type="SMART" id="SM00173">
    <property type="entry name" value="RAS"/>
    <property type="match status" value="1"/>
</dbReference>
<evidence type="ECO:0000313" key="5">
    <source>
        <dbReference type="Proteomes" id="UP000694523"/>
    </source>
</evidence>
<dbReference type="InterPro" id="IPR027417">
    <property type="entry name" value="P-loop_NTPase"/>
</dbReference>
<dbReference type="NCBIfam" id="TIGR00231">
    <property type="entry name" value="small_GTP"/>
    <property type="match status" value="1"/>
</dbReference>
<dbReference type="InterPro" id="IPR001806">
    <property type="entry name" value="Small_GTPase"/>
</dbReference>
<reference evidence="4" key="1">
    <citation type="submission" date="2025-08" db="UniProtKB">
        <authorList>
            <consortium name="Ensembl"/>
        </authorList>
    </citation>
    <scope>IDENTIFICATION</scope>
</reference>
<evidence type="ECO:0000313" key="4">
    <source>
        <dbReference type="Ensembl" id="ENSNMLP00000024409.1"/>
    </source>
</evidence>
<organism evidence="4 5">
    <name type="scientific">Neogobius melanostomus</name>
    <name type="common">round goby</name>
    <dbReference type="NCBI Taxonomy" id="47308"/>
    <lineage>
        <taxon>Eukaryota</taxon>
        <taxon>Metazoa</taxon>
        <taxon>Chordata</taxon>
        <taxon>Craniata</taxon>
        <taxon>Vertebrata</taxon>
        <taxon>Euteleostomi</taxon>
        <taxon>Actinopterygii</taxon>
        <taxon>Neopterygii</taxon>
        <taxon>Teleostei</taxon>
        <taxon>Neoteleostei</taxon>
        <taxon>Acanthomorphata</taxon>
        <taxon>Gobiaria</taxon>
        <taxon>Gobiiformes</taxon>
        <taxon>Gobioidei</taxon>
        <taxon>Gobiidae</taxon>
        <taxon>Benthophilinae</taxon>
        <taxon>Neogobiini</taxon>
        <taxon>Neogobius</taxon>
    </lineage>
</organism>
<dbReference type="PROSITE" id="PS51421">
    <property type="entry name" value="RAS"/>
    <property type="match status" value="1"/>
</dbReference>
<dbReference type="FunFam" id="3.40.50.300:FF:001447">
    <property type="entry name" value="Ras-related protein Rab-1B"/>
    <property type="match status" value="1"/>
</dbReference>
<protein>
    <submittedName>
        <fullName evidence="4">Uncharacterized protein</fullName>
    </submittedName>
</protein>
<dbReference type="PROSITE" id="PS51419">
    <property type="entry name" value="RAB"/>
    <property type="match status" value="1"/>
</dbReference>
<dbReference type="SMART" id="SM00175">
    <property type="entry name" value="RAB"/>
    <property type="match status" value="1"/>
</dbReference>
<sequence>MTEIQIRMFQIMPLGDSGVGKTTLLNRYIDDSYIPGTAITMAQLRITNVEIEPGVKVKLQIWDIGGVKRLRKMIPLHIPNTDGFLLVFDLTDRESFANIKNEWIPFLPESSPCVLVGHKSDHKHRCVSREEAEELAKELGVSYVEASSVTGHNVKEAFETLVQQIYREKKKQEPQKQETGLLVTDSKMKCKCKEKAQSGQVHNVNLKGNAVIVLDCVSGEIKRVRDKTCEMAKLFICQVVLFVPKSQHEFPHTEQHKIKN</sequence>
<dbReference type="PANTHER" id="PTHR47978">
    <property type="match status" value="1"/>
</dbReference>
<proteinExistence type="inferred from homology"/>
<dbReference type="AlphaFoldDB" id="A0A8C6TS21"/>
<dbReference type="CDD" id="cd00154">
    <property type="entry name" value="Rab"/>
    <property type="match status" value="1"/>
</dbReference>
<reference evidence="4" key="2">
    <citation type="submission" date="2025-09" db="UniProtKB">
        <authorList>
            <consortium name="Ensembl"/>
        </authorList>
    </citation>
    <scope>IDENTIFICATION</scope>
</reference>
<dbReference type="SUPFAM" id="SSF52540">
    <property type="entry name" value="P-loop containing nucleoside triphosphate hydrolases"/>
    <property type="match status" value="1"/>
</dbReference>
<dbReference type="PRINTS" id="PR00449">
    <property type="entry name" value="RASTRNSFRMNG"/>
</dbReference>
<comment type="similarity">
    <text evidence="1">Belongs to the small GTPase superfamily. Rab family.</text>
</comment>
<keyword evidence="5" id="KW-1185">Reference proteome</keyword>
<evidence type="ECO:0000256" key="1">
    <source>
        <dbReference type="ARBA" id="ARBA00006270"/>
    </source>
</evidence>
<dbReference type="GO" id="GO:0005525">
    <property type="term" value="F:GTP binding"/>
    <property type="evidence" value="ECO:0007669"/>
    <property type="project" value="UniProtKB-KW"/>
</dbReference>
<dbReference type="GO" id="GO:0003924">
    <property type="term" value="F:GTPase activity"/>
    <property type="evidence" value="ECO:0007669"/>
    <property type="project" value="InterPro"/>
</dbReference>
<accession>A0A8C6TS21</accession>
<dbReference type="PROSITE" id="PS51420">
    <property type="entry name" value="RHO"/>
    <property type="match status" value="1"/>
</dbReference>
<dbReference type="SMART" id="SM00174">
    <property type="entry name" value="RHO"/>
    <property type="match status" value="1"/>
</dbReference>
<dbReference type="Gene3D" id="3.40.50.300">
    <property type="entry name" value="P-loop containing nucleotide triphosphate hydrolases"/>
    <property type="match status" value="1"/>
</dbReference>
<name>A0A8C6TS21_9GOBI</name>
<dbReference type="Pfam" id="PF00071">
    <property type="entry name" value="Ras"/>
    <property type="match status" value="1"/>
</dbReference>
<dbReference type="Proteomes" id="UP000694523">
    <property type="component" value="Unplaced"/>
</dbReference>
<dbReference type="Ensembl" id="ENSNMLT00000027308.1">
    <property type="protein sequence ID" value="ENSNMLP00000024409.1"/>
    <property type="gene ID" value="ENSNMLG00000015574.1"/>
</dbReference>
<evidence type="ECO:0000256" key="2">
    <source>
        <dbReference type="ARBA" id="ARBA00022741"/>
    </source>
</evidence>
<keyword evidence="3" id="KW-0342">GTP-binding</keyword>
<dbReference type="InterPro" id="IPR005225">
    <property type="entry name" value="Small_GTP-bd"/>
</dbReference>
<keyword evidence="2" id="KW-0547">Nucleotide-binding</keyword>
<evidence type="ECO:0000256" key="3">
    <source>
        <dbReference type="ARBA" id="ARBA00023134"/>
    </source>
</evidence>